<name>A0A7T4EDX0_9CORY</name>
<protein>
    <submittedName>
        <fullName evidence="2">PAC2 family protein</fullName>
    </submittedName>
</protein>
<evidence type="ECO:0000313" key="3">
    <source>
        <dbReference type="EMBL" id="QRP69652.1"/>
    </source>
</evidence>
<feature type="compositionally biased region" description="Polar residues" evidence="1">
    <location>
        <begin position="322"/>
        <end position="332"/>
    </location>
</feature>
<evidence type="ECO:0000256" key="1">
    <source>
        <dbReference type="SAM" id="MobiDB-lite"/>
    </source>
</evidence>
<dbReference type="AlphaFoldDB" id="A0A7T4EDX0"/>
<dbReference type="SUPFAM" id="SSF159659">
    <property type="entry name" value="Cgl1923-like"/>
    <property type="match status" value="1"/>
</dbReference>
<gene>
    <name evidence="2" type="ORF">I6I10_08730</name>
    <name evidence="3" type="ORF">I6J21_07410</name>
</gene>
<evidence type="ECO:0000313" key="2">
    <source>
        <dbReference type="EMBL" id="QQB45593.1"/>
    </source>
</evidence>
<dbReference type="Gene3D" id="1.10.287.100">
    <property type="match status" value="1"/>
</dbReference>
<dbReference type="Gene3D" id="3.40.50.10900">
    <property type="entry name" value="PAC-like subunit"/>
    <property type="match status" value="1"/>
</dbReference>
<proteinExistence type="predicted"/>
<dbReference type="GeneID" id="92760236"/>
<sequence length="390" mass="43201">MADKERSMYELEYPAPEVSGAHESTVTMIVALQGYADAGHAVEAAADHLLAALDNRLVASFNNDELIDYRSRRPTVTLRDSHIDRVDKLELGLRVLRDVEGHPFLLLSGPEPDLRWDGFSQAVADLAEKYGVDKTICLYSAPMAVPHTRPMVVSAHGNFPALKNKHIFFDSIVHLPGSAQLTIESVLQRRGKKTGGYTAMVPNYVSGSFYPEATLNLLRAVEDIANVKLPLHVLERDAEKVEEQLYQQTAENGEIQQVVGLLEQQYDERLAEFQEAHPGMALPGEAAIPTSEELGEEFERFLASVSDRETPPQPGALPPRASENTQEPSAQRTDAPGTTDPREALRSFTEETAVYPEHHERKTDEDRETEEGVDKPEGSPSADDETDDHQ</sequence>
<dbReference type="EMBL" id="CP069534">
    <property type="protein sequence ID" value="QRP69652.1"/>
    <property type="molecule type" value="Genomic_DNA"/>
</dbReference>
<dbReference type="InterPro" id="IPR038389">
    <property type="entry name" value="PSMG2_sf"/>
</dbReference>
<reference evidence="2 4" key="1">
    <citation type="submission" date="2020-12" db="EMBL/GenBank/DDBJ databases">
        <title>FDA dAtabase for Regulatory Grade micrObial Sequences (FDA-ARGOS): Supporting development and validation of Infectious Disease Dx tests.</title>
        <authorList>
            <person name="Sproer C."/>
            <person name="Gronow S."/>
            <person name="Severitt S."/>
            <person name="Schroder I."/>
            <person name="Tallon L."/>
            <person name="Sadzewicz L."/>
            <person name="Zhao X."/>
            <person name="Boylan J."/>
            <person name="Ott S."/>
            <person name="Bowen H."/>
            <person name="Vavikolanu K."/>
            <person name="Mehta A."/>
            <person name="Aluvathingal J."/>
            <person name="Nadendla S."/>
            <person name="Lowell S."/>
            <person name="Myers T."/>
            <person name="Yan Y."/>
            <person name="Sichtig H."/>
        </authorList>
    </citation>
    <scope>NUCLEOTIDE SEQUENCE [LARGE SCALE GENOMIC DNA]</scope>
    <source>
        <strain evidence="2 4">FDAARGOS_1053</strain>
        <strain evidence="3">FDAARGOS_1191</strain>
    </source>
</reference>
<dbReference type="Proteomes" id="UP000617681">
    <property type="component" value="Chromosome"/>
</dbReference>
<organism evidence="2 4">
    <name type="scientific">Corynebacterium glucuronolyticum</name>
    <dbReference type="NCBI Taxonomy" id="39791"/>
    <lineage>
        <taxon>Bacteria</taxon>
        <taxon>Bacillati</taxon>
        <taxon>Actinomycetota</taxon>
        <taxon>Actinomycetes</taxon>
        <taxon>Mycobacteriales</taxon>
        <taxon>Corynebacteriaceae</taxon>
        <taxon>Corynebacterium</taxon>
    </lineage>
</organism>
<dbReference type="Proteomes" id="UP000596145">
    <property type="component" value="Chromosome"/>
</dbReference>
<feature type="region of interest" description="Disordered" evidence="1">
    <location>
        <begin position="306"/>
        <end position="390"/>
    </location>
</feature>
<feature type="compositionally biased region" description="Basic and acidic residues" evidence="1">
    <location>
        <begin position="340"/>
        <end position="349"/>
    </location>
</feature>
<dbReference type="EMBL" id="CP066007">
    <property type="protein sequence ID" value="QQB45593.1"/>
    <property type="molecule type" value="Genomic_DNA"/>
</dbReference>
<accession>A0A7T4EDX0</accession>
<dbReference type="OrthoDB" id="3733464at2"/>
<evidence type="ECO:0000313" key="4">
    <source>
        <dbReference type="Proteomes" id="UP000596145"/>
    </source>
</evidence>
<dbReference type="Pfam" id="PF09754">
    <property type="entry name" value="PAC2"/>
    <property type="match status" value="1"/>
</dbReference>
<feature type="compositionally biased region" description="Basic and acidic residues" evidence="1">
    <location>
        <begin position="356"/>
        <end position="377"/>
    </location>
</feature>
<dbReference type="InterPro" id="IPR019151">
    <property type="entry name" value="Proteasome_assmbl_chaperone_2"/>
</dbReference>
<dbReference type="RefSeq" id="WP_005389792.1">
    <property type="nucleotide sequence ID" value="NZ_CP066007.1"/>
</dbReference>